<dbReference type="GO" id="GO:0046872">
    <property type="term" value="F:metal ion binding"/>
    <property type="evidence" value="ECO:0007669"/>
    <property type="project" value="UniProtKB-KW"/>
</dbReference>
<evidence type="ECO:0000256" key="12">
    <source>
        <dbReference type="ARBA" id="ARBA00023264"/>
    </source>
</evidence>
<dbReference type="InterPro" id="IPR050187">
    <property type="entry name" value="Lipid_Phosphate_FormReg"/>
</dbReference>
<keyword evidence="6" id="KW-0547">Nucleotide-binding</keyword>
<dbReference type="InterPro" id="IPR045540">
    <property type="entry name" value="YegS/DAGK_C"/>
</dbReference>
<reference evidence="14" key="1">
    <citation type="submission" date="2021-01" db="EMBL/GenBank/DDBJ databases">
        <title>Whole genome shotgun sequence of Actinocatenispora rupis NBRC 107355.</title>
        <authorList>
            <person name="Komaki H."/>
            <person name="Tamura T."/>
        </authorList>
    </citation>
    <scope>NUCLEOTIDE SEQUENCE</scope>
    <source>
        <strain evidence="14">NBRC 107355</strain>
    </source>
</reference>
<proteinExistence type="inferred from homology"/>
<dbReference type="GO" id="GO:0005524">
    <property type="term" value="F:ATP binding"/>
    <property type="evidence" value="ECO:0007669"/>
    <property type="project" value="UniProtKB-KW"/>
</dbReference>
<evidence type="ECO:0000256" key="4">
    <source>
        <dbReference type="ARBA" id="ARBA00022679"/>
    </source>
</evidence>
<dbReference type="SUPFAM" id="SSF111331">
    <property type="entry name" value="NAD kinase/diacylglycerol kinase-like"/>
    <property type="match status" value="1"/>
</dbReference>
<dbReference type="Gene3D" id="2.60.200.40">
    <property type="match status" value="1"/>
</dbReference>
<name>A0A8J3J4J4_9ACTN</name>
<keyword evidence="12" id="KW-1208">Phospholipid metabolism</keyword>
<dbReference type="Gene3D" id="3.40.50.10330">
    <property type="entry name" value="Probable inorganic polyphosphate/atp-NAD kinase, domain 1"/>
    <property type="match status" value="1"/>
</dbReference>
<evidence type="ECO:0000256" key="2">
    <source>
        <dbReference type="ARBA" id="ARBA00005983"/>
    </source>
</evidence>
<evidence type="ECO:0000256" key="1">
    <source>
        <dbReference type="ARBA" id="ARBA00001946"/>
    </source>
</evidence>
<dbReference type="AlphaFoldDB" id="A0A8J3J4J4"/>
<evidence type="ECO:0000256" key="10">
    <source>
        <dbReference type="ARBA" id="ARBA00023098"/>
    </source>
</evidence>
<evidence type="ECO:0000256" key="3">
    <source>
        <dbReference type="ARBA" id="ARBA00022516"/>
    </source>
</evidence>
<evidence type="ECO:0000256" key="5">
    <source>
        <dbReference type="ARBA" id="ARBA00022723"/>
    </source>
</evidence>
<dbReference type="GO" id="GO:0005886">
    <property type="term" value="C:plasma membrane"/>
    <property type="evidence" value="ECO:0007669"/>
    <property type="project" value="TreeGrafter"/>
</dbReference>
<keyword evidence="3" id="KW-0444">Lipid biosynthesis</keyword>
<dbReference type="PANTHER" id="PTHR12358">
    <property type="entry name" value="SPHINGOSINE KINASE"/>
    <property type="match status" value="1"/>
</dbReference>
<keyword evidence="15" id="KW-1185">Reference proteome</keyword>
<evidence type="ECO:0000256" key="11">
    <source>
        <dbReference type="ARBA" id="ARBA00023209"/>
    </source>
</evidence>
<keyword evidence="8" id="KW-0067">ATP-binding</keyword>
<keyword evidence="5" id="KW-0479">Metal-binding</keyword>
<comment type="similarity">
    <text evidence="2">Belongs to the diacylglycerol/lipid kinase family.</text>
</comment>
<keyword evidence="11" id="KW-0594">Phospholipid biosynthesis</keyword>
<dbReference type="Proteomes" id="UP000612808">
    <property type="component" value="Unassembled WGS sequence"/>
</dbReference>
<dbReference type="Pfam" id="PF00781">
    <property type="entry name" value="DAGK_cat"/>
    <property type="match status" value="1"/>
</dbReference>
<keyword evidence="10" id="KW-0443">Lipid metabolism</keyword>
<comment type="cofactor">
    <cofactor evidence="1">
        <name>Mg(2+)</name>
        <dbReference type="ChEBI" id="CHEBI:18420"/>
    </cofactor>
</comment>
<organism evidence="14 15">
    <name type="scientific">Actinocatenispora rupis</name>
    <dbReference type="NCBI Taxonomy" id="519421"/>
    <lineage>
        <taxon>Bacteria</taxon>
        <taxon>Bacillati</taxon>
        <taxon>Actinomycetota</taxon>
        <taxon>Actinomycetes</taxon>
        <taxon>Micromonosporales</taxon>
        <taxon>Micromonosporaceae</taxon>
        <taxon>Actinocatenispora</taxon>
    </lineage>
</organism>
<keyword evidence="4" id="KW-0808">Transferase</keyword>
<evidence type="ECO:0000256" key="6">
    <source>
        <dbReference type="ARBA" id="ARBA00022741"/>
    </source>
</evidence>
<dbReference type="InterPro" id="IPR016064">
    <property type="entry name" value="NAD/diacylglycerol_kinase_sf"/>
</dbReference>
<dbReference type="RefSeq" id="WP_239076982.1">
    <property type="nucleotide sequence ID" value="NZ_BAAAZM010000017.1"/>
</dbReference>
<comment type="caution">
    <text evidence="14">The sequence shown here is derived from an EMBL/GenBank/DDBJ whole genome shotgun (WGS) entry which is preliminary data.</text>
</comment>
<dbReference type="GO" id="GO:0016301">
    <property type="term" value="F:kinase activity"/>
    <property type="evidence" value="ECO:0007669"/>
    <property type="project" value="UniProtKB-KW"/>
</dbReference>
<feature type="domain" description="DAGKc" evidence="13">
    <location>
        <begin position="20"/>
        <end position="149"/>
    </location>
</feature>
<evidence type="ECO:0000259" key="13">
    <source>
        <dbReference type="PROSITE" id="PS50146"/>
    </source>
</evidence>
<dbReference type="Pfam" id="PF19279">
    <property type="entry name" value="YegS_C"/>
    <property type="match status" value="1"/>
</dbReference>
<dbReference type="EMBL" id="BOMB01000032">
    <property type="protein sequence ID" value="GID14565.1"/>
    <property type="molecule type" value="Genomic_DNA"/>
</dbReference>
<dbReference type="InterPro" id="IPR017438">
    <property type="entry name" value="ATP-NAD_kinase_N"/>
</dbReference>
<dbReference type="PANTHER" id="PTHR12358:SF106">
    <property type="entry name" value="LIPID KINASE YEGS"/>
    <property type="match status" value="1"/>
</dbReference>
<evidence type="ECO:0000313" key="14">
    <source>
        <dbReference type="EMBL" id="GID14565.1"/>
    </source>
</evidence>
<dbReference type="NCBIfam" id="TIGR00147">
    <property type="entry name" value="YegS/Rv2252/BmrU family lipid kinase"/>
    <property type="match status" value="1"/>
</dbReference>
<keyword evidence="7 14" id="KW-0418">Kinase</keyword>
<sequence length="318" mass="33682">MAAAPQPPMRSKSDLHQAIRTTRRAVLVVNTRARRGRRYHAAILARLRADGWNLVADLGVDRPGGLADTIAAAVDHRPDVLIAAGGDGTISEAARQLAHRDIALGLLPLGTTNNFARTLTVPLTVAGALDTLVHGVVADVDLGHVNGRVFTNMVSLGVSARVAEHAPHRLKRILGRAAYPLTAAAILPRHHPFRARLTTDDGRTVSAHTHQLNIANGGFHAGNPITADASPDDRLLTTWPLGGPRRTSLVAAIAGQVAHGRRRTQASHPFLTTDALTLHTDPPQALDIDGELHGSTPARITLSANALRVLVPVGFPDT</sequence>
<accession>A0A8J3J4J4</accession>
<dbReference type="GO" id="GO:0008654">
    <property type="term" value="P:phospholipid biosynthetic process"/>
    <property type="evidence" value="ECO:0007669"/>
    <property type="project" value="UniProtKB-KW"/>
</dbReference>
<gene>
    <name evidence="14" type="ORF">Aru02nite_54540</name>
</gene>
<dbReference type="InterPro" id="IPR001206">
    <property type="entry name" value="Diacylglycerol_kinase_cat_dom"/>
</dbReference>
<protein>
    <submittedName>
        <fullName evidence="14">Diacylglycerol kinase</fullName>
    </submittedName>
</protein>
<dbReference type="InterPro" id="IPR005218">
    <property type="entry name" value="Diacylglycerol/lipid_kinase"/>
</dbReference>
<keyword evidence="9" id="KW-0460">Magnesium</keyword>
<evidence type="ECO:0000313" key="15">
    <source>
        <dbReference type="Proteomes" id="UP000612808"/>
    </source>
</evidence>
<evidence type="ECO:0000256" key="8">
    <source>
        <dbReference type="ARBA" id="ARBA00022840"/>
    </source>
</evidence>
<dbReference type="PROSITE" id="PS50146">
    <property type="entry name" value="DAGK"/>
    <property type="match status" value="1"/>
</dbReference>
<evidence type="ECO:0000256" key="9">
    <source>
        <dbReference type="ARBA" id="ARBA00022842"/>
    </source>
</evidence>
<evidence type="ECO:0000256" key="7">
    <source>
        <dbReference type="ARBA" id="ARBA00022777"/>
    </source>
</evidence>